<dbReference type="GO" id="GO:0016020">
    <property type="term" value="C:membrane"/>
    <property type="evidence" value="ECO:0007669"/>
    <property type="project" value="UniProtKB-SubCell"/>
</dbReference>
<feature type="non-terminal residue" evidence="8">
    <location>
        <position position="1"/>
    </location>
</feature>
<proteinExistence type="inferred from homology"/>
<dbReference type="InterPro" id="IPR020846">
    <property type="entry name" value="MFS_dom"/>
</dbReference>
<keyword evidence="4 6" id="KW-1133">Transmembrane helix</keyword>
<protein>
    <submittedName>
        <fullName evidence="8">MFS general substrate transporter</fullName>
    </submittedName>
</protein>
<sequence length="364" mass="39751">RLLILIRILFFTYYASLGSLLPYLPVYYHSLGHGGQIIGMLGAIKPFTTFLVAPLWGVISDQSGSPFRVLYFTFLISLVGQLLVSWRHDPSWIMYMVFITALFNAPVKSLLDSMVMANIKNSKLYGRLRLWGQLGFGVGSSVVGIILSKSQQAQQQQQDSSLGDTTATVAAAIAILFHNSDALLFFFLVLVVGISSGVIENFAYVRIREVGGGGREMGLSRLVSSMAGAPMFWFSGPLTELLGADRVLAFSLINYVVRYFNYAFMKTPLQGLPAEALRGATFAAFWSTCTIYASRIAPPGMQATMLMLLNAMYGGLGQSLGAIIGGKMQSKYGTVKTFIYAGIIDAVFVVMLIAYLSVRKDSSF</sequence>
<feature type="transmembrane region" description="Helical" evidence="6">
    <location>
        <begin position="6"/>
        <end position="25"/>
    </location>
</feature>
<feature type="domain" description="Major facilitator superfamily (MFS) profile" evidence="7">
    <location>
        <begin position="181"/>
        <end position="364"/>
    </location>
</feature>
<evidence type="ECO:0000256" key="3">
    <source>
        <dbReference type="ARBA" id="ARBA00022692"/>
    </source>
</evidence>
<feature type="transmembrane region" description="Helical" evidence="6">
    <location>
        <begin position="37"/>
        <end position="57"/>
    </location>
</feature>
<keyword evidence="5 6" id="KW-0472">Membrane</keyword>
<dbReference type="SUPFAM" id="SSF103473">
    <property type="entry name" value="MFS general substrate transporter"/>
    <property type="match status" value="1"/>
</dbReference>
<dbReference type="AlphaFoldDB" id="A0A1E7F2F5"/>
<feature type="transmembrane region" description="Helical" evidence="6">
    <location>
        <begin position="93"/>
        <end position="111"/>
    </location>
</feature>
<feature type="transmembrane region" description="Helical" evidence="6">
    <location>
        <begin position="217"/>
        <end position="235"/>
    </location>
</feature>
<evidence type="ECO:0000313" key="8">
    <source>
        <dbReference type="EMBL" id="OEU12306.1"/>
    </source>
</evidence>
<evidence type="ECO:0000256" key="5">
    <source>
        <dbReference type="ARBA" id="ARBA00023136"/>
    </source>
</evidence>
<dbReference type="GO" id="GO:0022857">
    <property type="term" value="F:transmembrane transporter activity"/>
    <property type="evidence" value="ECO:0007669"/>
    <property type="project" value="InterPro"/>
</dbReference>
<dbReference type="InParanoid" id="A0A1E7F2F5"/>
<evidence type="ECO:0000256" key="1">
    <source>
        <dbReference type="ARBA" id="ARBA00004141"/>
    </source>
</evidence>
<dbReference type="Proteomes" id="UP000095751">
    <property type="component" value="Unassembled WGS sequence"/>
</dbReference>
<dbReference type="PANTHER" id="PTHR16172">
    <property type="entry name" value="MAJOR FACILITATOR SUPERFAMILY DOMAIN-CONTAINING PROTEIN 6-LIKE"/>
    <property type="match status" value="1"/>
</dbReference>
<feature type="transmembrane region" description="Helical" evidence="6">
    <location>
        <begin position="131"/>
        <end position="148"/>
    </location>
</feature>
<feature type="transmembrane region" description="Helical" evidence="6">
    <location>
        <begin position="338"/>
        <end position="358"/>
    </location>
</feature>
<keyword evidence="3 6" id="KW-0812">Transmembrane</keyword>
<evidence type="ECO:0000313" key="9">
    <source>
        <dbReference type="Proteomes" id="UP000095751"/>
    </source>
</evidence>
<feature type="transmembrane region" description="Helical" evidence="6">
    <location>
        <begin position="247"/>
        <end position="264"/>
    </location>
</feature>
<reference evidence="8 9" key="1">
    <citation type="submission" date="2016-09" db="EMBL/GenBank/DDBJ databases">
        <title>Extensive genetic diversity and differential bi-allelic expression allows diatom success in the polar Southern Ocean.</title>
        <authorList>
            <consortium name="DOE Joint Genome Institute"/>
            <person name="Mock T."/>
            <person name="Otillar R.P."/>
            <person name="Strauss J."/>
            <person name="Dupont C."/>
            <person name="Frickenhaus S."/>
            <person name="Maumus F."/>
            <person name="Mcmullan M."/>
            <person name="Sanges R."/>
            <person name="Schmutz J."/>
            <person name="Toseland A."/>
            <person name="Valas R."/>
            <person name="Veluchamy A."/>
            <person name="Ward B.J."/>
            <person name="Allen A."/>
            <person name="Barry K."/>
            <person name="Falciatore A."/>
            <person name="Ferrante M."/>
            <person name="Fortunato A.E."/>
            <person name="Gloeckner G."/>
            <person name="Gruber A."/>
            <person name="Hipkin R."/>
            <person name="Janech M."/>
            <person name="Kroth P."/>
            <person name="Leese F."/>
            <person name="Lindquist E."/>
            <person name="Lyon B.R."/>
            <person name="Martin J."/>
            <person name="Mayer C."/>
            <person name="Parker M."/>
            <person name="Quesneville H."/>
            <person name="Raymond J."/>
            <person name="Uhlig C."/>
            <person name="Valentin K.U."/>
            <person name="Worden A.Z."/>
            <person name="Armbrust E.V."/>
            <person name="Bowler C."/>
            <person name="Green B."/>
            <person name="Moulton V."/>
            <person name="Van Oosterhout C."/>
            <person name="Grigoriev I."/>
        </authorList>
    </citation>
    <scope>NUCLEOTIDE SEQUENCE [LARGE SCALE GENOMIC DNA]</scope>
    <source>
        <strain evidence="8 9">CCMP1102</strain>
    </source>
</reference>
<dbReference type="Pfam" id="PF12832">
    <property type="entry name" value="MFS_1_like"/>
    <property type="match status" value="2"/>
</dbReference>
<comment type="subcellular location">
    <subcellularLocation>
        <location evidence="1">Membrane</location>
        <topology evidence="1">Multi-pass membrane protein</topology>
    </subcellularLocation>
</comment>
<name>A0A1E7F2F5_9STRA</name>
<dbReference type="InterPro" id="IPR036259">
    <property type="entry name" value="MFS_trans_sf"/>
</dbReference>
<gene>
    <name evidence="8" type="ORF">FRACYDRAFT_157741</name>
</gene>
<organism evidence="8 9">
    <name type="scientific">Fragilariopsis cylindrus CCMP1102</name>
    <dbReference type="NCBI Taxonomy" id="635003"/>
    <lineage>
        <taxon>Eukaryota</taxon>
        <taxon>Sar</taxon>
        <taxon>Stramenopiles</taxon>
        <taxon>Ochrophyta</taxon>
        <taxon>Bacillariophyta</taxon>
        <taxon>Bacillariophyceae</taxon>
        <taxon>Bacillariophycidae</taxon>
        <taxon>Bacillariales</taxon>
        <taxon>Bacillariaceae</taxon>
        <taxon>Fragilariopsis</taxon>
    </lineage>
</organism>
<dbReference type="PANTHER" id="PTHR16172:SF41">
    <property type="entry name" value="MAJOR FACILITATOR SUPERFAMILY DOMAIN-CONTAINING PROTEIN 6-LIKE"/>
    <property type="match status" value="1"/>
</dbReference>
<dbReference type="InterPro" id="IPR051717">
    <property type="entry name" value="MFS_MFSD6"/>
</dbReference>
<dbReference type="EMBL" id="KV784365">
    <property type="protein sequence ID" value="OEU12306.1"/>
    <property type="molecule type" value="Genomic_DNA"/>
</dbReference>
<keyword evidence="9" id="KW-1185">Reference proteome</keyword>
<dbReference type="PROSITE" id="PS50850">
    <property type="entry name" value="MFS"/>
    <property type="match status" value="1"/>
</dbReference>
<comment type="similarity">
    <text evidence="2">Belongs to the major facilitator superfamily. MFSD6 family.</text>
</comment>
<feature type="transmembrane region" description="Helical" evidence="6">
    <location>
        <begin position="276"/>
        <end position="293"/>
    </location>
</feature>
<feature type="non-terminal residue" evidence="8">
    <location>
        <position position="364"/>
    </location>
</feature>
<evidence type="ECO:0000256" key="2">
    <source>
        <dbReference type="ARBA" id="ARBA00005241"/>
    </source>
</evidence>
<evidence type="ECO:0000259" key="7">
    <source>
        <dbReference type="PROSITE" id="PS50850"/>
    </source>
</evidence>
<accession>A0A1E7F2F5</accession>
<evidence type="ECO:0000256" key="6">
    <source>
        <dbReference type="SAM" id="Phobius"/>
    </source>
</evidence>
<feature type="transmembrane region" description="Helical" evidence="6">
    <location>
        <begin position="305"/>
        <end position="326"/>
    </location>
</feature>
<dbReference type="Gene3D" id="1.20.1250.20">
    <property type="entry name" value="MFS general substrate transporter like domains"/>
    <property type="match status" value="2"/>
</dbReference>
<feature type="transmembrane region" description="Helical" evidence="6">
    <location>
        <begin position="69"/>
        <end position="86"/>
    </location>
</feature>
<dbReference type="InterPro" id="IPR024989">
    <property type="entry name" value="MFS_assoc_dom"/>
</dbReference>
<evidence type="ECO:0000256" key="4">
    <source>
        <dbReference type="ARBA" id="ARBA00022989"/>
    </source>
</evidence>
<feature type="transmembrane region" description="Helical" evidence="6">
    <location>
        <begin position="183"/>
        <end position="205"/>
    </location>
</feature>
<dbReference type="OrthoDB" id="515887at2759"/>
<dbReference type="KEGG" id="fcy:FRACYDRAFT_157741"/>